<keyword evidence="4" id="KW-1185">Reference proteome</keyword>
<keyword evidence="1" id="KW-1133">Transmembrane helix</keyword>
<reference evidence="3" key="4">
    <citation type="submission" date="2025-08" db="UniProtKB">
        <authorList>
            <consortium name="Ensembl"/>
        </authorList>
    </citation>
    <scope>IDENTIFICATION</scope>
</reference>
<dbReference type="InterPro" id="IPR001304">
    <property type="entry name" value="C-type_lectin-like"/>
</dbReference>
<reference evidence="4" key="1">
    <citation type="journal article" date="2014" name="Science">
        <title>Nonhuman genetics. Genomic basis for the convergent evolution of electric organs.</title>
        <authorList>
            <person name="Gallant J.R."/>
            <person name="Traeger L.L."/>
            <person name="Volkening J.D."/>
            <person name="Moffett H."/>
            <person name="Chen P.H."/>
            <person name="Novina C.D."/>
            <person name="Phillips G.N.Jr."/>
            <person name="Anand R."/>
            <person name="Wells G.B."/>
            <person name="Pinch M."/>
            <person name="Guth R."/>
            <person name="Unguez G.A."/>
            <person name="Albert J.S."/>
            <person name="Zakon H.H."/>
            <person name="Samanta M.P."/>
            <person name="Sussman M.R."/>
        </authorList>
    </citation>
    <scope>NUCLEOTIDE SEQUENCE [LARGE SCALE GENOMIC DNA]</scope>
</reference>
<evidence type="ECO:0000256" key="1">
    <source>
        <dbReference type="SAM" id="Phobius"/>
    </source>
</evidence>
<feature type="transmembrane region" description="Helical" evidence="1">
    <location>
        <begin position="12"/>
        <end position="36"/>
    </location>
</feature>
<dbReference type="AlphaFoldDB" id="A0A4W4ETW3"/>
<proteinExistence type="predicted"/>
<reference evidence="3" key="3">
    <citation type="submission" date="2020-05" db="EMBL/GenBank/DDBJ databases">
        <title>Electrophorus electricus (electric eel) genome, fEleEle1, primary haplotype.</title>
        <authorList>
            <person name="Myers G."/>
            <person name="Meyer A."/>
            <person name="Fedrigo O."/>
            <person name="Formenti G."/>
            <person name="Rhie A."/>
            <person name="Tracey A."/>
            <person name="Sims Y."/>
            <person name="Jarvis E.D."/>
        </authorList>
    </citation>
    <scope>NUCLEOTIDE SEQUENCE [LARGE SCALE GENOMIC DNA]</scope>
</reference>
<evidence type="ECO:0000313" key="4">
    <source>
        <dbReference type="Proteomes" id="UP000314983"/>
    </source>
</evidence>
<sequence length="149" mass="17325">TACYIHSYCLSFFVFGFVMFILLCIPTGTSNSYILFTQAKTWYEAQKYCRTYYKDLASVRNQTENDQIKNMIQGSGVIWIGLFRDSWKWSDGNNVSFHIWNSGQPDNEYGNDENCAVALLNQLANITLKWRQQPHGEVFQKKYNGCKEV</sequence>
<dbReference type="GeneTree" id="ENSGT01100000263473"/>
<dbReference type="Proteomes" id="UP000314983">
    <property type="component" value="Chromosome 9"/>
</dbReference>
<dbReference type="PANTHER" id="PTHR45784:SF3">
    <property type="entry name" value="C-TYPE LECTIN DOMAIN FAMILY 4 MEMBER K-LIKE-RELATED"/>
    <property type="match status" value="1"/>
</dbReference>
<dbReference type="SMART" id="SM00034">
    <property type="entry name" value="CLECT"/>
    <property type="match status" value="1"/>
</dbReference>
<dbReference type="Ensembl" id="ENSEEET00000014851.2">
    <property type="protein sequence ID" value="ENSEEEP00000014676.2"/>
    <property type="gene ID" value="ENSEEEG00000024915.1"/>
</dbReference>
<reference evidence="3" key="5">
    <citation type="submission" date="2025-09" db="UniProtKB">
        <authorList>
            <consortium name="Ensembl"/>
        </authorList>
    </citation>
    <scope>IDENTIFICATION</scope>
</reference>
<dbReference type="Gene3D" id="3.10.100.10">
    <property type="entry name" value="Mannose-Binding Protein A, subunit A"/>
    <property type="match status" value="1"/>
</dbReference>
<dbReference type="InterPro" id="IPR016187">
    <property type="entry name" value="CTDL_fold"/>
</dbReference>
<feature type="domain" description="C-type lectin" evidence="2">
    <location>
        <begin position="28"/>
        <end position="131"/>
    </location>
</feature>
<evidence type="ECO:0000259" key="2">
    <source>
        <dbReference type="PROSITE" id="PS50041"/>
    </source>
</evidence>
<dbReference type="Pfam" id="PF00059">
    <property type="entry name" value="Lectin_C"/>
    <property type="match status" value="1"/>
</dbReference>
<keyword evidence="1" id="KW-0472">Membrane</keyword>
<reference evidence="4" key="2">
    <citation type="journal article" date="2017" name="Sci. Adv.">
        <title>A tail of two voltages: Proteomic comparison of the three electric organs of the electric eel.</title>
        <authorList>
            <person name="Traeger L.L."/>
            <person name="Sabat G."/>
            <person name="Barrett-Wilt G.A."/>
            <person name="Wells G.B."/>
            <person name="Sussman M.R."/>
        </authorList>
    </citation>
    <scope>NUCLEOTIDE SEQUENCE [LARGE SCALE GENOMIC DNA]</scope>
</reference>
<protein>
    <recommendedName>
        <fullName evidence="2">C-type lectin domain-containing protein</fullName>
    </recommendedName>
</protein>
<organism evidence="3 4">
    <name type="scientific">Electrophorus electricus</name>
    <name type="common">Electric eel</name>
    <name type="synonym">Gymnotus electricus</name>
    <dbReference type="NCBI Taxonomy" id="8005"/>
    <lineage>
        <taxon>Eukaryota</taxon>
        <taxon>Metazoa</taxon>
        <taxon>Chordata</taxon>
        <taxon>Craniata</taxon>
        <taxon>Vertebrata</taxon>
        <taxon>Euteleostomi</taxon>
        <taxon>Actinopterygii</taxon>
        <taxon>Neopterygii</taxon>
        <taxon>Teleostei</taxon>
        <taxon>Ostariophysi</taxon>
        <taxon>Gymnotiformes</taxon>
        <taxon>Gymnotoidei</taxon>
        <taxon>Gymnotidae</taxon>
        <taxon>Electrophorus</taxon>
    </lineage>
</organism>
<name>A0A4W4ETW3_ELEEL</name>
<dbReference type="SUPFAM" id="SSF56436">
    <property type="entry name" value="C-type lectin-like"/>
    <property type="match status" value="1"/>
</dbReference>
<evidence type="ECO:0000313" key="3">
    <source>
        <dbReference type="Ensembl" id="ENSEEEP00000014676.2"/>
    </source>
</evidence>
<keyword evidence="1" id="KW-0812">Transmembrane</keyword>
<dbReference type="InterPro" id="IPR016186">
    <property type="entry name" value="C-type_lectin-like/link_sf"/>
</dbReference>
<dbReference type="PROSITE" id="PS50041">
    <property type="entry name" value="C_TYPE_LECTIN_2"/>
    <property type="match status" value="1"/>
</dbReference>
<dbReference type="PANTHER" id="PTHR45784">
    <property type="entry name" value="C-TYPE LECTIN DOMAIN FAMILY 20 MEMBER A-RELATED"/>
    <property type="match status" value="1"/>
</dbReference>
<dbReference type="OMA" id="WIGMRET"/>
<accession>A0A4W4ETW3</accession>